<gene>
    <name evidence="4" type="ORF">BXT84_09465</name>
</gene>
<evidence type="ECO:0000313" key="4">
    <source>
        <dbReference type="EMBL" id="AUW94153.1"/>
    </source>
</evidence>
<accession>A0ABN5H0F8</accession>
<dbReference type="PIRSF" id="PIRSF001235">
    <property type="entry name" value="Amidase_carbamoylase"/>
    <property type="match status" value="1"/>
</dbReference>
<dbReference type="SUPFAM" id="SSF55031">
    <property type="entry name" value="Bacterial exopeptidase dimerisation domain"/>
    <property type="match status" value="1"/>
</dbReference>
<keyword evidence="5" id="KW-1185">Reference proteome</keyword>
<organism evidence="4 5">
    <name type="scientific">Sulfobacillus thermotolerans</name>
    <dbReference type="NCBI Taxonomy" id="338644"/>
    <lineage>
        <taxon>Bacteria</taxon>
        <taxon>Bacillati</taxon>
        <taxon>Bacillota</taxon>
        <taxon>Clostridia</taxon>
        <taxon>Eubacteriales</taxon>
        <taxon>Clostridiales Family XVII. Incertae Sedis</taxon>
        <taxon>Sulfobacillus</taxon>
    </lineage>
</organism>
<dbReference type="Pfam" id="PF07687">
    <property type="entry name" value="M20_dimer"/>
    <property type="match status" value="1"/>
</dbReference>
<feature type="domain" description="Peptidase M20 dimerisation" evidence="3">
    <location>
        <begin position="208"/>
        <end position="298"/>
    </location>
</feature>
<dbReference type="Gene3D" id="3.40.630.10">
    <property type="entry name" value="Zn peptidases"/>
    <property type="match status" value="1"/>
</dbReference>
<sequence length="397" mass="43054">MNRRRFWDYFNRLQGIGRQDNGVFRVAWTDEDMLARRELAEILTYEGFTAFRDGAGNVWGLWTPKPGQEYLVLGSHLDSVAGGGDFDGVYGVAAALETLLSLRECQFGDYGNVAIVAFADEEGVRFNSGLLGSRAITGALTRQEFMTMADASGNHSLEDAAAAYGVTWESLSAIRPVPICAYLEIHVEQGPILEERQIPLGIVNVIAGRSQGYVRFTGRQNHAGTTPMDKRQDALLAAAQAVVGLHEAVMDHECVGTVGDIIADPGSPNVIAGHSAISFDVRAPKDDIREAVLRRWQASWAAGAIVQRVDKAAVALDLMIRNILRDAAARLQIPTMFLNSWAVHDAMILAQSVPSGLLFIPSAAGVSHARDEWSSPQDCEIGVMVFEEAARTILTGT</sequence>
<proteinExistence type="inferred from homology"/>
<dbReference type="PANTHER" id="PTHR32494">
    <property type="entry name" value="ALLANTOATE DEIMINASE-RELATED"/>
    <property type="match status" value="1"/>
</dbReference>
<dbReference type="InterPro" id="IPR036264">
    <property type="entry name" value="Bact_exopeptidase_dim_dom"/>
</dbReference>
<name>A0ABN5H0F8_9FIRM</name>
<dbReference type="InterPro" id="IPR010158">
    <property type="entry name" value="Amidase_Cbmase"/>
</dbReference>
<reference evidence="4 5" key="1">
    <citation type="journal article" date="2019" name="Sci. Rep.">
        <title>Sulfobacillus thermotolerans: new insights into resistance and metabolic capacities of acidophilic chemolithotrophs.</title>
        <authorList>
            <person name="Panyushkina A.E."/>
            <person name="Babenko V.V."/>
            <person name="Nikitina A.S."/>
            <person name="Selezneva O.V."/>
            <person name="Tsaplina I.A."/>
            <person name="Letarova M.A."/>
            <person name="Kostryukova E.S."/>
            <person name="Letarov A.V."/>
        </authorList>
    </citation>
    <scope>NUCLEOTIDE SEQUENCE [LARGE SCALE GENOMIC DNA]</scope>
    <source>
        <strain evidence="4 5">Kr1</strain>
    </source>
</reference>
<evidence type="ECO:0000313" key="5">
    <source>
        <dbReference type="Proteomes" id="UP000325292"/>
    </source>
</evidence>
<dbReference type="InterPro" id="IPR002933">
    <property type="entry name" value="Peptidase_M20"/>
</dbReference>
<dbReference type="InterPro" id="IPR011650">
    <property type="entry name" value="Peptidase_M20_dimer"/>
</dbReference>
<dbReference type="Gene3D" id="3.30.70.360">
    <property type="match status" value="1"/>
</dbReference>
<dbReference type="Pfam" id="PF01546">
    <property type="entry name" value="Peptidase_M20"/>
    <property type="match status" value="1"/>
</dbReference>
<dbReference type="Proteomes" id="UP000325292">
    <property type="component" value="Chromosome"/>
</dbReference>
<evidence type="ECO:0000259" key="3">
    <source>
        <dbReference type="Pfam" id="PF07687"/>
    </source>
</evidence>
<dbReference type="SUPFAM" id="SSF53187">
    <property type="entry name" value="Zn-dependent exopeptidases"/>
    <property type="match status" value="1"/>
</dbReference>
<comment type="similarity">
    <text evidence="1">Belongs to the peptidase M20 family.</text>
</comment>
<evidence type="ECO:0000256" key="2">
    <source>
        <dbReference type="ARBA" id="ARBA00022801"/>
    </source>
</evidence>
<dbReference type="EMBL" id="CP019454">
    <property type="protein sequence ID" value="AUW94153.1"/>
    <property type="molecule type" value="Genomic_DNA"/>
</dbReference>
<dbReference type="NCBIfam" id="TIGR01879">
    <property type="entry name" value="hydantase"/>
    <property type="match status" value="1"/>
</dbReference>
<evidence type="ECO:0000256" key="1">
    <source>
        <dbReference type="ARBA" id="ARBA00006153"/>
    </source>
</evidence>
<keyword evidence="2" id="KW-0378">Hydrolase</keyword>
<protein>
    <recommendedName>
        <fullName evidence="3">Peptidase M20 dimerisation domain-containing protein</fullName>
    </recommendedName>
</protein>
<dbReference type="PANTHER" id="PTHR32494:SF5">
    <property type="entry name" value="ALLANTOATE AMIDOHYDROLASE"/>
    <property type="match status" value="1"/>
</dbReference>